<gene>
    <name evidence="2" type="ORF">ACFQH9_14950</name>
</gene>
<evidence type="ECO:0000313" key="2">
    <source>
        <dbReference type="EMBL" id="MFC5949570.1"/>
    </source>
</evidence>
<feature type="domain" description="N-acetyltransferase" evidence="1">
    <location>
        <begin position="47"/>
        <end position="202"/>
    </location>
</feature>
<dbReference type="Pfam" id="PF00583">
    <property type="entry name" value="Acetyltransf_1"/>
    <property type="match status" value="1"/>
</dbReference>
<dbReference type="EC" id="2.3.1.-" evidence="2"/>
<dbReference type="GO" id="GO:0016746">
    <property type="term" value="F:acyltransferase activity"/>
    <property type="evidence" value="ECO:0007669"/>
    <property type="project" value="UniProtKB-KW"/>
</dbReference>
<sequence length="202" mass="22012">MTTIQPTVHVRRAGEGERAAVAATLAAAFADDPVLVWIHPDPADRAARTRFFFDLTVEVLAQHDDTWAAGPDVAGAALWVPHGSAPMSDEQGEAFAAALEERAGDDAQRLFALMGLMEQHHPHEPHEYLWFLGVRPDRQGLGIGSATMAPVLARADRAGHPAYLEATSPRSRALYERHGFVAGTPLSVDDSPPIWPMWRDPQ</sequence>
<evidence type="ECO:0000313" key="3">
    <source>
        <dbReference type="Proteomes" id="UP001596119"/>
    </source>
</evidence>
<evidence type="ECO:0000259" key="1">
    <source>
        <dbReference type="PROSITE" id="PS51186"/>
    </source>
</evidence>
<dbReference type="CDD" id="cd04301">
    <property type="entry name" value="NAT_SF"/>
    <property type="match status" value="1"/>
</dbReference>
<dbReference type="Proteomes" id="UP001596119">
    <property type="component" value="Unassembled WGS sequence"/>
</dbReference>
<dbReference type="EMBL" id="JBHSQK010000035">
    <property type="protein sequence ID" value="MFC5949570.1"/>
    <property type="molecule type" value="Genomic_DNA"/>
</dbReference>
<dbReference type="RefSeq" id="WP_379566688.1">
    <property type="nucleotide sequence ID" value="NZ_JBHSQK010000035.1"/>
</dbReference>
<dbReference type="SUPFAM" id="SSF55729">
    <property type="entry name" value="Acyl-CoA N-acyltransferases (Nat)"/>
    <property type="match status" value="1"/>
</dbReference>
<proteinExistence type="predicted"/>
<keyword evidence="2" id="KW-0808">Transferase</keyword>
<dbReference type="PROSITE" id="PS51186">
    <property type="entry name" value="GNAT"/>
    <property type="match status" value="1"/>
</dbReference>
<dbReference type="PANTHER" id="PTHR42791">
    <property type="entry name" value="GNAT FAMILY ACETYLTRANSFERASE"/>
    <property type="match status" value="1"/>
</dbReference>
<protein>
    <submittedName>
        <fullName evidence="2">GNAT family N-acetyltransferase</fullName>
        <ecNumber evidence="2">2.3.1.-</ecNumber>
    </submittedName>
</protein>
<dbReference type="InterPro" id="IPR052523">
    <property type="entry name" value="Trichothecene_AcTrans"/>
</dbReference>
<dbReference type="PANTHER" id="PTHR42791:SF1">
    <property type="entry name" value="N-ACETYLTRANSFERASE DOMAIN-CONTAINING PROTEIN"/>
    <property type="match status" value="1"/>
</dbReference>
<dbReference type="Gene3D" id="3.40.630.30">
    <property type="match status" value="1"/>
</dbReference>
<accession>A0ABW1I863</accession>
<keyword evidence="3" id="KW-1185">Reference proteome</keyword>
<dbReference type="InterPro" id="IPR016181">
    <property type="entry name" value="Acyl_CoA_acyltransferase"/>
</dbReference>
<reference evidence="3" key="1">
    <citation type="journal article" date="2019" name="Int. J. Syst. Evol. Microbiol.">
        <title>The Global Catalogue of Microorganisms (GCM) 10K type strain sequencing project: providing services to taxonomists for standard genome sequencing and annotation.</title>
        <authorList>
            <consortium name="The Broad Institute Genomics Platform"/>
            <consortium name="The Broad Institute Genome Sequencing Center for Infectious Disease"/>
            <person name="Wu L."/>
            <person name="Ma J."/>
        </authorList>
    </citation>
    <scope>NUCLEOTIDE SEQUENCE [LARGE SCALE GENOMIC DNA]</scope>
    <source>
        <strain evidence="3">CGMCC 4.7397</strain>
    </source>
</reference>
<comment type="caution">
    <text evidence="2">The sequence shown here is derived from an EMBL/GenBank/DDBJ whole genome shotgun (WGS) entry which is preliminary data.</text>
</comment>
<dbReference type="InterPro" id="IPR000182">
    <property type="entry name" value="GNAT_dom"/>
</dbReference>
<keyword evidence="2" id="KW-0012">Acyltransferase</keyword>
<organism evidence="2 3">
    <name type="scientific">Pseudonocardia lutea</name>
    <dbReference type="NCBI Taxonomy" id="2172015"/>
    <lineage>
        <taxon>Bacteria</taxon>
        <taxon>Bacillati</taxon>
        <taxon>Actinomycetota</taxon>
        <taxon>Actinomycetes</taxon>
        <taxon>Pseudonocardiales</taxon>
        <taxon>Pseudonocardiaceae</taxon>
        <taxon>Pseudonocardia</taxon>
    </lineage>
</organism>
<name>A0ABW1I863_9PSEU</name>